<reference evidence="2" key="1">
    <citation type="submission" date="2020-05" db="EMBL/GenBank/DDBJ databases">
        <title>Mycena genomes resolve the evolution of fungal bioluminescence.</title>
        <authorList>
            <person name="Tsai I.J."/>
        </authorList>
    </citation>
    <scope>NUCLEOTIDE SEQUENCE</scope>
    <source>
        <strain evidence="2">171206Taipei</strain>
    </source>
</reference>
<sequence>MNRHLLLRRAGQIRFKATIPPRQPRADLASIPHALRELLPQRQQPDPNAPPAKRRGLIFYLLLVSPLFIWMQVEKYFDPKPLLEKKRQQAIHDRLLSLRATKVTSFTNSAAVVAYLRSLFAVMLPPDLHRHMRADEVCGLLEEQCPPDLLVWLQEVCAITYRLSQISQEEDKEIETAEKIEDSADAILRRCYQTVHHRLR</sequence>
<name>A0A8H6VXG8_9AGAR</name>
<keyword evidence="1" id="KW-0472">Membrane</keyword>
<evidence type="ECO:0000313" key="2">
    <source>
        <dbReference type="EMBL" id="KAF7295486.1"/>
    </source>
</evidence>
<comment type="caution">
    <text evidence="2">The sequence shown here is derived from an EMBL/GenBank/DDBJ whole genome shotgun (WGS) entry which is preliminary data.</text>
</comment>
<proteinExistence type="predicted"/>
<keyword evidence="1" id="KW-0812">Transmembrane</keyword>
<dbReference type="RefSeq" id="XP_037216849.1">
    <property type="nucleotide sequence ID" value="XM_037367455.1"/>
</dbReference>
<keyword evidence="3" id="KW-1185">Reference proteome</keyword>
<keyword evidence="1" id="KW-1133">Transmembrane helix</keyword>
<dbReference type="GeneID" id="59349971"/>
<gene>
    <name evidence="2" type="ORF">MIND_01088500</name>
</gene>
<dbReference type="Proteomes" id="UP000636479">
    <property type="component" value="Unassembled WGS sequence"/>
</dbReference>
<dbReference type="AlphaFoldDB" id="A0A8H6VXG8"/>
<dbReference type="EMBL" id="JACAZF010000009">
    <property type="protein sequence ID" value="KAF7295486.1"/>
    <property type="molecule type" value="Genomic_DNA"/>
</dbReference>
<protein>
    <submittedName>
        <fullName evidence="2">Uncharacterized protein</fullName>
    </submittedName>
</protein>
<evidence type="ECO:0000256" key="1">
    <source>
        <dbReference type="SAM" id="Phobius"/>
    </source>
</evidence>
<evidence type="ECO:0000313" key="3">
    <source>
        <dbReference type="Proteomes" id="UP000636479"/>
    </source>
</evidence>
<feature type="transmembrane region" description="Helical" evidence="1">
    <location>
        <begin position="57"/>
        <end position="73"/>
    </location>
</feature>
<organism evidence="2 3">
    <name type="scientific">Mycena indigotica</name>
    <dbReference type="NCBI Taxonomy" id="2126181"/>
    <lineage>
        <taxon>Eukaryota</taxon>
        <taxon>Fungi</taxon>
        <taxon>Dikarya</taxon>
        <taxon>Basidiomycota</taxon>
        <taxon>Agaricomycotina</taxon>
        <taxon>Agaricomycetes</taxon>
        <taxon>Agaricomycetidae</taxon>
        <taxon>Agaricales</taxon>
        <taxon>Marasmiineae</taxon>
        <taxon>Mycenaceae</taxon>
        <taxon>Mycena</taxon>
    </lineage>
</organism>
<dbReference type="OrthoDB" id="3018770at2759"/>
<accession>A0A8H6VXG8</accession>